<evidence type="ECO:0000256" key="3">
    <source>
        <dbReference type="ARBA" id="ARBA00023295"/>
    </source>
</evidence>
<evidence type="ECO:0000256" key="2">
    <source>
        <dbReference type="ARBA" id="ARBA00022801"/>
    </source>
</evidence>
<dbReference type="InterPro" id="IPR051923">
    <property type="entry name" value="Glycosyl_Hydrolase_39"/>
</dbReference>
<dbReference type="PANTHER" id="PTHR12631">
    <property type="entry name" value="ALPHA-L-IDURONIDASE"/>
    <property type="match status" value="1"/>
</dbReference>
<evidence type="ECO:0000259" key="4">
    <source>
        <dbReference type="Pfam" id="PF01229"/>
    </source>
</evidence>
<feature type="domain" description="Glycosyl hydrolases family 39 N-terminal catalytic" evidence="4">
    <location>
        <begin position="116"/>
        <end position="352"/>
    </location>
</feature>
<dbReference type="PANTHER" id="PTHR12631:SF10">
    <property type="entry name" value="BETA-XYLOSIDASE-LIKE PROTEIN-RELATED"/>
    <property type="match status" value="1"/>
</dbReference>
<keyword evidence="2" id="KW-0378">Hydrolase</keyword>
<evidence type="ECO:0000313" key="6">
    <source>
        <dbReference type="Proteomes" id="UP000466445"/>
    </source>
</evidence>
<dbReference type="SUPFAM" id="SSF51445">
    <property type="entry name" value="(Trans)glycosidases"/>
    <property type="match status" value="1"/>
</dbReference>
<dbReference type="KEGG" id="msar:MSAR_28060"/>
<protein>
    <recommendedName>
        <fullName evidence="4">Glycosyl hydrolases family 39 N-terminal catalytic domain-containing protein</fullName>
    </recommendedName>
</protein>
<comment type="similarity">
    <text evidence="1">Belongs to the glycosyl hydrolase 39 family.</text>
</comment>
<accession>A0A7I7SST5</accession>
<proteinExistence type="inferred from homology"/>
<dbReference type="GO" id="GO:0004553">
    <property type="term" value="F:hydrolase activity, hydrolyzing O-glycosyl compounds"/>
    <property type="evidence" value="ECO:0007669"/>
    <property type="project" value="TreeGrafter"/>
</dbReference>
<keyword evidence="3" id="KW-0326">Glycosidase</keyword>
<organism evidence="5 6">
    <name type="scientific">Mycolicibacterium sarraceniae</name>
    <dbReference type="NCBI Taxonomy" id="1534348"/>
    <lineage>
        <taxon>Bacteria</taxon>
        <taxon>Bacillati</taxon>
        <taxon>Actinomycetota</taxon>
        <taxon>Actinomycetes</taxon>
        <taxon>Mycobacteriales</taxon>
        <taxon>Mycobacteriaceae</taxon>
        <taxon>Mycolicibacterium</taxon>
    </lineage>
</organism>
<name>A0A7I7SST5_9MYCO</name>
<dbReference type="InterPro" id="IPR049166">
    <property type="entry name" value="GH39_cat"/>
</dbReference>
<evidence type="ECO:0000256" key="1">
    <source>
        <dbReference type="ARBA" id="ARBA00008875"/>
    </source>
</evidence>
<dbReference type="Gene3D" id="3.20.20.80">
    <property type="entry name" value="Glycosidases"/>
    <property type="match status" value="1"/>
</dbReference>
<evidence type="ECO:0000313" key="5">
    <source>
        <dbReference type="EMBL" id="BBY59670.1"/>
    </source>
</evidence>
<dbReference type="Pfam" id="PF01229">
    <property type="entry name" value="Glyco_hydro_39"/>
    <property type="match status" value="1"/>
</dbReference>
<dbReference type="AlphaFoldDB" id="A0A7I7SST5"/>
<gene>
    <name evidence="5" type="ORF">MSAR_28060</name>
</gene>
<dbReference type="EMBL" id="AP022595">
    <property type="protein sequence ID" value="BBY59670.1"/>
    <property type="molecule type" value="Genomic_DNA"/>
</dbReference>
<reference evidence="5 6" key="1">
    <citation type="journal article" date="2019" name="Emerg. Microbes Infect.">
        <title>Comprehensive subspecies identification of 175 nontuberculous mycobacteria species based on 7547 genomic profiles.</title>
        <authorList>
            <person name="Matsumoto Y."/>
            <person name="Kinjo T."/>
            <person name="Motooka D."/>
            <person name="Nabeya D."/>
            <person name="Jung N."/>
            <person name="Uechi K."/>
            <person name="Horii T."/>
            <person name="Iida T."/>
            <person name="Fujita J."/>
            <person name="Nakamura S."/>
        </authorList>
    </citation>
    <scope>NUCLEOTIDE SEQUENCE [LARGE SCALE GENOMIC DNA]</scope>
    <source>
        <strain evidence="5 6">JCM 30395</strain>
    </source>
</reference>
<dbReference type="Proteomes" id="UP000466445">
    <property type="component" value="Chromosome"/>
</dbReference>
<keyword evidence="6" id="KW-1185">Reference proteome</keyword>
<sequence length="458" mass="50351">MATLVDRSAANTQWAGGAKGATMTGRAGAVPGWEKKRWRVLVSGILVVVMVTSCTGNSHRDIDPPGWGFTHTQFSADAGDADAVDTAVKAISEVPMIQAQHIMGFGADNPESSPGQFNFDSLDRRMDFIRRTGGIPVIILCCAPDWMKGGRPGTTDWDRLETAPLREHFADFAALSAVVAKRYPYVRHFIVWNEFKGFFDDVKNRWDAAGYTDLYNAVYDALKSVNPANQVGGPYLDFDHPSDPSYTSLDLRGPWGAVDQRVLDAFVEWNQRRRGVDFVVVDGHATVSEGVADEFAALEKFTAVNDWLRKQVSVPIWWAEWYVEPTRPDWTPQHRIALRVAAMIKLASSGASVVLYWNPRPESAVCAVCLWTDTQKPGGGQPLPFLTDVLARFARSFPPNIPRSTVQVGDGLLALASQRALVIVNTTGVTASASVDGRRIDVSPYEVRWLAAHAGTWS</sequence>
<dbReference type="InterPro" id="IPR017853">
    <property type="entry name" value="GH"/>
</dbReference>